<dbReference type="EMBL" id="LAZR01001733">
    <property type="protein sequence ID" value="KKN39958.1"/>
    <property type="molecule type" value="Genomic_DNA"/>
</dbReference>
<name>A0A0F9TER6_9ZZZZ</name>
<feature type="domain" description="YqcC-like" evidence="1">
    <location>
        <begin position="5"/>
        <end position="99"/>
    </location>
</feature>
<dbReference type="Pfam" id="PF04287">
    <property type="entry name" value="DUF446"/>
    <property type="match status" value="1"/>
</dbReference>
<gene>
    <name evidence="2" type="ORF">LCGC14_0738090</name>
</gene>
<dbReference type="AlphaFoldDB" id="A0A0F9TER6"/>
<dbReference type="InterPro" id="IPR036814">
    <property type="entry name" value="YqcC-like_sf"/>
</dbReference>
<protein>
    <recommendedName>
        <fullName evidence="1">YqcC-like domain-containing protein</fullName>
    </recommendedName>
</protein>
<evidence type="ECO:0000313" key="2">
    <source>
        <dbReference type="EMBL" id="KKN39958.1"/>
    </source>
</evidence>
<dbReference type="PANTHER" id="PTHR39586:SF1">
    <property type="entry name" value="CYTOPLASMIC PROTEIN"/>
    <property type="match status" value="1"/>
</dbReference>
<reference evidence="2" key="1">
    <citation type="journal article" date="2015" name="Nature">
        <title>Complex archaea that bridge the gap between prokaryotes and eukaryotes.</title>
        <authorList>
            <person name="Spang A."/>
            <person name="Saw J.H."/>
            <person name="Jorgensen S.L."/>
            <person name="Zaremba-Niedzwiedzka K."/>
            <person name="Martijn J."/>
            <person name="Lind A.E."/>
            <person name="van Eijk R."/>
            <person name="Schleper C."/>
            <person name="Guy L."/>
            <person name="Ettema T.J."/>
        </authorList>
    </citation>
    <scope>NUCLEOTIDE SEQUENCE</scope>
</reference>
<dbReference type="InterPro" id="IPR007384">
    <property type="entry name" value="UCP006257"/>
</dbReference>
<dbReference type="SUPFAM" id="SSF158452">
    <property type="entry name" value="YqcC-like"/>
    <property type="match status" value="1"/>
</dbReference>
<dbReference type="GO" id="GO:0044010">
    <property type="term" value="P:single-species biofilm formation"/>
    <property type="evidence" value="ECO:0007669"/>
    <property type="project" value="TreeGrafter"/>
</dbReference>
<organism evidence="2">
    <name type="scientific">marine sediment metagenome</name>
    <dbReference type="NCBI Taxonomy" id="412755"/>
    <lineage>
        <taxon>unclassified sequences</taxon>
        <taxon>metagenomes</taxon>
        <taxon>ecological metagenomes</taxon>
    </lineage>
</organism>
<sequence>MYQQTQTYLVQLTALLKKHQLWQSEPIDADALLSNTPFCHDTMAFEQWLQFVFIDKVQKLITHKQPLPRNFAIAPMAQMTLVNKTGSDEIIELLTALDTFLGEPNE</sequence>
<dbReference type="Gene3D" id="1.20.1440.40">
    <property type="entry name" value="YqcC-like"/>
    <property type="match status" value="1"/>
</dbReference>
<accession>A0A0F9TER6</accession>
<comment type="caution">
    <text evidence="2">The sequence shown here is derived from an EMBL/GenBank/DDBJ whole genome shotgun (WGS) entry which is preliminary data.</text>
</comment>
<dbReference type="PANTHER" id="PTHR39586">
    <property type="entry name" value="CYTOPLASMIC PROTEIN-RELATED"/>
    <property type="match status" value="1"/>
</dbReference>
<proteinExistence type="predicted"/>
<evidence type="ECO:0000259" key="1">
    <source>
        <dbReference type="Pfam" id="PF04287"/>
    </source>
</evidence>
<dbReference type="InterPro" id="IPR023376">
    <property type="entry name" value="YqcC-like_dom"/>
</dbReference>